<evidence type="ECO:0000259" key="7">
    <source>
        <dbReference type="PROSITE" id="PS50303"/>
    </source>
</evidence>
<feature type="repeat" description="Pumilio" evidence="5">
    <location>
        <begin position="735"/>
        <end position="770"/>
    </location>
</feature>
<dbReference type="AlphaFoldDB" id="A0A663EVE7"/>
<feature type="repeat" description="Pumilio" evidence="5">
    <location>
        <begin position="915"/>
        <end position="950"/>
    </location>
</feature>
<feature type="repeat" description="Pumilio" evidence="5">
    <location>
        <begin position="807"/>
        <end position="842"/>
    </location>
</feature>
<dbReference type="GO" id="GO:0043488">
    <property type="term" value="P:regulation of mRNA stability"/>
    <property type="evidence" value="ECO:0007669"/>
    <property type="project" value="TreeGrafter"/>
</dbReference>
<dbReference type="GO" id="GO:0005829">
    <property type="term" value="C:cytosol"/>
    <property type="evidence" value="ECO:0007669"/>
    <property type="project" value="TreeGrafter"/>
</dbReference>
<feature type="repeat" description="Pumilio" evidence="5">
    <location>
        <begin position="879"/>
        <end position="914"/>
    </location>
</feature>
<gene>
    <name evidence="8" type="primary">PUM2</name>
</gene>
<dbReference type="Ensembl" id="ENSACCT00020016617.1">
    <property type="protein sequence ID" value="ENSACCP00020015924.1"/>
    <property type="gene ID" value="ENSACCG00020010910.1"/>
</dbReference>
<organism evidence="8 9">
    <name type="scientific">Aquila chrysaetos chrysaetos</name>
    <dbReference type="NCBI Taxonomy" id="223781"/>
    <lineage>
        <taxon>Eukaryota</taxon>
        <taxon>Metazoa</taxon>
        <taxon>Chordata</taxon>
        <taxon>Craniata</taxon>
        <taxon>Vertebrata</taxon>
        <taxon>Euteleostomi</taxon>
        <taxon>Archelosauria</taxon>
        <taxon>Archosauria</taxon>
        <taxon>Dinosauria</taxon>
        <taxon>Saurischia</taxon>
        <taxon>Theropoda</taxon>
        <taxon>Coelurosauria</taxon>
        <taxon>Aves</taxon>
        <taxon>Neognathae</taxon>
        <taxon>Neoaves</taxon>
        <taxon>Telluraves</taxon>
        <taxon>Accipitrimorphae</taxon>
        <taxon>Accipitriformes</taxon>
        <taxon>Accipitridae</taxon>
        <taxon>Accipitrinae</taxon>
        <taxon>Aquila</taxon>
    </lineage>
</organism>
<evidence type="ECO:0000256" key="1">
    <source>
        <dbReference type="ARBA" id="ARBA00004463"/>
    </source>
</evidence>
<keyword evidence="9" id="KW-1185">Reference proteome</keyword>
<dbReference type="Pfam" id="PF00806">
    <property type="entry name" value="PUF"/>
    <property type="match status" value="8"/>
</dbReference>
<feature type="compositionally biased region" description="Low complexity" evidence="6">
    <location>
        <begin position="603"/>
        <end position="623"/>
    </location>
</feature>
<protein>
    <submittedName>
        <fullName evidence="8">Pumilio RNA binding family member 2</fullName>
    </submittedName>
</protein>
<dbReference type="FunFam" id="1.25.10.10:FF:000004">
    <property type="entry name" value="Pumilio homolog 1 isoform 2"/>
    <property type="match status" value="1"/>
</dbReference>
<dbReference type="Proteomes" id="UP000472275">
    <property type="component" value="Chromosome 15"/>
</dbReference>
<dbReference type="GO" id="GO:0003730">
    <property type="term" value="F:mRNA 3'-UTR binding"/>
    <property type="evidence" value="ECO:0007669"/>
    <property type="project" value="TreeGrafter"/>
</dbReference>
<feature type="repeat" description="Pumilio" evidence="5">
    <location>
        <begin position="843"/>
        <end position="878"/>
    </location>
</feature>
<dbReference type="InterPro" id="IPR001313">
    <property type="entry name" value="Pumilio_RNA-bd_rpt"/>
</dbReference>
<evidence type="ECO:0000313" key="8">
    <source>
        <dbReference type="Ensembl" id="ENSACCP00020015924.1"/>
    </source>
</evidence>
<dbReference type="SMART" id="SM00025">
    <property type="entry name" value="Pumilio"/>
    <property type="match status" value="8"/>
</dbReference>
<evidence type="ECO:0000313" key="9">
    <source>
        <dbReference type="Proteomes" id="UP000472275"/>
    </source>
</evidence>
<accession>A0A663EVE7</accession>
<keyword evidence="3" id="KW-0677">Repeat</keyword>
<evidence type="ECO:0000256" key="3">
    <source>
        <dbReference type="ARBA" id="ARBA00022737"/>
    </source>
</evidence>
<dbReference type="GeneTree" id="ENSGT00940000157575"/>
<dbReference type="GO" id="GO:0035196">
    <property type="term" value="P:miRNA processing"/>
    <property type="evidence" value="ECO:0007669"/>
    <property type="project" value="TreeGrafter"/>
</dbReference>
<name>A0A663EVE7_AQUCH</name>
<sequence>MDRSFVFPPLQVRSVDEMNHEFQALALESRGMGELLPAKKFWEPDDSAKDGQKGIFLGDEWRETAWGTPHHSMSQPIMVQRKPGQGFHGNSEVNAVLSPRSESGGLGVSMVEYVLSSSPADKLDSRFRKGAFGTRDAETDGPEKGDQKGKASPFEEDKNRDLKQGDDEDVTKINGRGLPNGMDADCKDFNRTPGSRQASPTEVAERLGPNPSTTEGLGPLPNPTAHKPLVEEFSNPENQNLDAMEQVGLDSLQFDYPGNQVQMDSSGATVGLFDYNSQQQLFQRTNALTVQQLTAAQQQQYALAAAQQPHIGPAVVPPQYYGVPWGVYPANLFQQQAAAANTTANQQAASQAQQGQQPVLRAGATQRPLTPNQGQQGQQAESLAAAAAANPALAFGQGLATGMPGYQVLAPTAYYDQTGALVVGPGARTGLGAPVRLVASTPVIISSAAAQAAAAASAGGTANNLAGATNGLFRPLGAQPQQQQQQTNSSLQSNSFYGSNSLTNNSQSSSLFSHGPGQPGSTSLGFGSSSSLGAAIGSALGGFGSSVGSSASSSATRRDSLSTSSDLYKRSSSSLAPIGQPFYNSLGFSSSPSPIGMPLPSQTPGHSLTPPPSLSSHGSSSSLHLGGLTNGSGRYISAAPGAEAKYRSAASTSSLFSSTSQLFPPSRLRYSRSDIMPSGRSRLLEDFRNNRFPNLQLRDLVGHIVEFSQDQHGSRFIQQKLERATPAERQMVFNEILQAAYQLMTDVFGNYVIQKFFEFGSLDQKLALATRIRGHVLPLALQMYGCRVIQKALESISPDQQNEMVKELDGHVLKCVKDQNGNHVVQKCIECVQPQSLQFIIDAFKGQVFVLSTHPYGCRVIQRILEHCTAEQTLPILEELHQHTEQLVQDQYGNYVIQHVLEHGRPEDKSKIVSEIRGKVLALSQHKFASNVVEKCVTHASRAERALLIDEVCCQNDGPHSALYTMMKDQYANYVVQKMIDMAEPAQRKIIMHKIRPHITTLRKYTYGKHILAKLEKYYLKNSADLGPIGGPPNGML</sequence>
<dbReference type="InterPro" id="IPR033133">
    <property type="entry name" value="PUM-HD"/>
</dbReference>
<keyword evidence="4" id="KW-0694">RNA-binding</keyword>
<dbReference type="InterPro" id="IPR033712">
    <property type="entry name" value="Pumilio_RNA-bd"/>
</dbReference>
<feature type="compositionally biased region" description="Basic and acidic residues" evidence="6">
    <location>
        <begin position="135"/>
        <end position="165"/>
    </location>
</feature>
<dbReference type="InterPro" id="IPR011989">
    <property type="entry name" value="ARM-like"/>
</dbReference>
<dbReference type="Gene3D" id="1.25.10.10">
    <property type="entry name" value="Leucine-rich Repeat Variant"/>
    <property type="match status" value="1"/>
</dbReference>
<feature type="repeat" description="Pumilio" evidence="5">
    <location>
        <begin position="951"/>
        <end position="993"/>
    </location>
</feature>
<feature type="region of interest" description="Disordered" evidence="6">
    <location>
        <begin position="593"/>
        <end position="623"/>
    </location>
</feature>
<dbReference type="PROSITE" id="PS50303">
    <property type="entry name" value="PUM_HD"/>
    <property type="match status" value="1"/>
</dbReference>
<feature type="repeat" description="Pumilio" evidence="5">
    <location>
        <begin position="699"/>
        <end position="734"/>
    </location>
</feature>
<dbReference type="CDD" id="cd07920">
    <property type="entry name" value="Pumilio"/>
    <property type="match status" value="1"/>
</dbReference>
<reference evidence="8" key="1">
    <citation type="submission" date="2025-08" db="UniProtKB">
        <authorList>
            <consortium name="Ensembl"/>
        </authorList>
    </citation>
    <scope>IDENTIFICATION</scope>
</reference>
<keyword evidence="2" id="KW-0963">Cytoplasm</keyword>
<comment type="subcellular location">
    <subcellularLocation>
        <location evidence="1">Cytoplasmic granule</location>
    </subcellularLocation>
</comment>
<feature type="repeat" description="Pumilio" evidence="5">
    <location>
        <begin position="771"/>
        <end position="806"/>
    </location>
</feature>
<feature type="compositionally biased region" description="Low complexity" evidence="6">
    <location>
        <begin position="479"/>
        <end position="499"/>
    </location>
</feature>
<feature type="region of interest" description="Disordered" evidence="6">
    <location>
        <begin position="473"/>
        <end position="499"/>
    </location>
</feature>
<evidence type="ECO:0000256" key="6">
    <source>
        <dbReference type="SAM" id="MobiDB-lite"/>
    </source>
</evidence>
<feature type="region of interest" description="Disordered" evidence="6">
    <location>
        <begin position="547"/>
        <end position="572"/>
    </location>
</feature>
<dbReference type="PANTHER" id="PTHR12537">
    <property type="entry name" value="RNA BINDING PROTEIN PUMILIO-RELATED"/>
    <property type="match status" value="1"/>
</dbReference>
<dbReference type="PANTHER" id="PTHR12537:SF52">
    <property type="entry name" value="PUMILIO HOMOLOG 2"/>
    <property type="match status" value="1"/>
</dbReference>
<dbReference type="InterPro" id="IPR016024">
    <property type="entry name" value="ARM-type_fold"/>
</dbReference>
<feature type="domain" description="PUM-HD" evidence="7">
    <location>
        <begin position="679"/>
        <end position="1019"/>
    </location>
</feature>
<evidence type="ECO:0000256" key="5">
    <source>
        <dbReference type="PROSITE-ProRule" id="PRU00317"/>
    </source>
</evidence>
<evidence type="ECO:0000256" key="2">
    <source>
        <dbReference type="ARBA" id="ARBA00022490"/>
    </source>
</evidence>
<proteinExistence type="predicted"/>
<feature type="region of interest" description="Disordered" evidence="6">
    <location>
        <begin position="132"/>
        <end position="221"/>
    </location>
</feature>
<evidence type="ECO:0000256" key="4">
    <source>
        <dbReference type="ARBA" id="ARBA00022884"/>
    </source>
</evidence>
<dbReference type="SUPFAM" id="SSF48371">
    <property type="entry name" value="ARM repeat"/>
    <property type="match status" value="1"/>
</dbReference>
<dbReference type="PROSITE" id="PS50302">
    <property type="entry name" value="PUM"/>
    <property type="match status" value="8"/>
</dbReference>
<reference evidence="8" key="2">
    <citation type="submission" date="2025-09" db="UniProtKB">
        <authorList>
            <consortium name="Ensembl"/>
        </authorList>
    </citation>
    <scope>IDENTIFICATION</scope>
</reference>